<evidence type="ECO:0000313" key="2">
    <source>
        <dbReference type="Proteomes" id="UP000646745"/>
    </source>
</evidence>
<accession>A0ABQ3E4S6</accession>
<protein>
    <submittedName>
        <fullName evidence="1">Uncharacterized protein</fullName>
    </submittedName>
</protein>
<gene>
    <name evidence="1" type="ORF">GCM10009038_26420</name>
</gene>
<dbReference type="EMBL" id="BMZI01000006">
    <property type="protein sequence ID" value="GHB26486.1"/>
    <property type="molecule type" value="Genomic_DNA"/>
</dbReference>
<comment type="caution">
    <text evidence="1">The sequence shown here is derived from an EMBL/GenBank/DDBJ whole genome shotgun (WGS) entry which is preliminary data.</text>
</comment>
<dbReference type="Proteomes" id="UP000646745">
    <property type="component" value="Unassembled WGS sequence"/>
</dbReference>
<sequence length="67" mass="7514">MAAYGRKLTLKVSLSHLANLNWKALSSDYPWSRPLALSLVRRFGVVMFKQPDNPLPLTPPSLPILLL</sequence>
<organism evidence="1 2">
    <name type="scientific">Salinicola rhizosphaerae</name>
    <dbReference type="NCBI Taxonomy" id="1443141"/>
    <lineage>
        <taxon>Bacteria</taxon>
        <taxon>Pseudomonadati</taxon>
        <taxon>Pseudomonadota</taxon>
        <taxon>Gammaproteobacteria</taxon>
        <taxon>Oceanospirillales</taxon>
        <taxon>Halomonadaceae</taxon>
        <taxon>Salinicola</taxon>
    </lineage>
</organism>
<keyword evidence="2" id="KW-1185">Reference proteome</keyword>
<proteinExistence type="predicted"/>
<reference evidence="2" key="1">
    <citation type="journal article" date="2019" name="Int. J. Syst. Evol. Microbiol.">
        <title>The Global Catalogue of Microorganisms (GCM) 10K type strain sequencing project: providing services to taxonomists for standard genome sequencing and annotation.</title>
        <authorList>
            <consortium name="The Broad Institute Genomics Platform"/>
            <consortium name="The Broad Institute Genome Sequencing Center for Infectious Disease"/>
            <person name="Wu L."/>
            <person name="Ma J."/>
        </authorList>
    </citation>
    <scope>NUCLEOTIDE SEQUENCE [LARGE SCALE GENOMIC DNA]</scope>
    <source>
        <strain evidence="2">KCTC 32998</strain>
    </source>
</reference>
<name>A0ABQ3E4S6_9GAMM</name>
<evidence type="ECO:0000313" key="1">
    <source>
        <dbReference type="EMBL" id="GHB26486.1"/>
    </source>
</evidence>